<organism evidence="2 3">
    <name type="scientific">Streptomyces xanthii</name>
    <dbReference type="NCBI Taxonomy" id="2768069"/>
    <lineage>
        <taxon>Bacteria</taxon>
        <taxon>Bacillati</taxon>
        <taxon>Actinomycetota</taxon>
        <taxon>Actinomycetes</taxon>
        <taxon>Kitasatosporales</taxon>
        <taxon>Streptomycetaceae</taxon>
        <taxon>Streptomyces</taxon>
    </lineage>
</organism>
<keyword evidence="3" id="KW-1185">Reference proteome</keyword>
<dbReference type="Pfam" id="PF05076">
    <property type="entry name" value="SUFU"/>
    <property type="match status" value="1"/>
</dbReference>
<dbReference type="KEGG" id="sxn:IAG42_34055"/>
<dbReference type="Proteomes" id="UP000516428">
    <property type="component" value="Chromosome"/>
</dbReference>
<evidence type="ECO:0000313" key="2">
    <source>
        <dbReference type="EMBL" id="QNS08147.1"/>
    </source>
</evidence>
<evidence type="ECO:0000313" key="3">
    <source>
        <dbReference type="Proteomes" id="UP000516428"/>
    </source>
</evidence>
<proteinExistence type="predicted"/>
<dbReference type="EMBL" id="CP061281">
    <property type="protein sequence ID" value="QNS08147.1"/>
    <property type="molecule type" value="Genomic_DNA"/>
</dbReference>
<evidence type="ECO:0000259" key="1">
    <source>
        <dbReference type="Pfam" id="PF05076"/>
    </source>
</evidence>
<sequence length="190" mass="20596">MPELIDHLESRLGRMAGAWSTRDGAPAGTPQVAAFRDGRLERVQAFTTIGLSRTPLRSPDSDRHYHLELLACDYVQDSEDYGPLPAVVEFVAERMVESGHAVLRGDVIPLPVPLPGGSKTALYAALPVCFDDAFASVTIENGSEVAIVWLVPLTSAEADFVRARGWQEFEQALVAQDPDLLDIGRAGLDL</sequence>
<accession>A0A7H1BHE2</accession>
<reference evidence="2 3" key="1">
    <citation type="submission" date="2020-09" db="EMBL/GenBank/DDBJ databases">
        <title>A novel species.</title>
        <authorList>
            <person name="Gao J."/>
        </authorList>
    </citation>
    <scope>NUCLEOTIDE SEQUENCE [LARGE SCALE GENOMIC DNA]</scope>
    <source>
        <strain evidence="2 3">CRXT-Y-14</strain>
    </source>
</reference>
<name>A0A7H1BHE2_9ACTN</name>
<feature type="domain" description="Suppressor of fused-like" evidence="1">
    <location>
        <begin position="32"/>
        <end position="185"/>
    </location>
</feature>
<dbReference type="InterPro" id="IPR020941">
    <property type="entry name" value="SUFU-like_domain"/>
</dbReference>
<dbReference type="AlphaFoldDB" id="A0A7H1BHE2"/>
<dbReference type="RefSeq" id="WP_188340808.1">
    <property type="nucleotide sequence ID" value="NZ_CP061281.1"/>
</dbReference>
<gene>
    <name evidence="2" type="ORF">IAG42_34055</name>
</gene>
<protein>
    <submittedName>
        <fullName evidence="2">Suppressor of fused domain protein</fullName>
    </submittedName>
</protein>